<proteinExistence type="predicted"/>
<evidence type="ECO:0000259" key="3">
    <source>
        <dbReference type="Pfam" id="PF02813"/>
    </source>
</evidence>
<evidence type="ECO:0000256" key="2">
    <source>
        <dbReference type="SAM" id="MobiDB-lite"/>
    </source>
</evidence>
<evidence type="ECO:0000313" key="4">
    <source>
        <dbReference type="EMBL" id="AAK14067.1"/>
    </source>
</evidence>
<dbReference type="Gene3D" id="1.10.150.90">
    <property type="entry name" value="Immunodeficiency lentiviruses, gag gene matrix protein p17"/>
    <property type="match status" value="2"/>
</dbReference>
<dbReference type="InterPro" id="IPR010999">
    <property type="entry name" value="Retrovr_matrix"/>
</dbReference>
<accession>Q98U10</accession>
<dbReference type="InterPro" id="IPR012344">
    <property type="entry name" value="Matrix_HIV/RSV_N"/>
</dbReference>
<dbReference type="EMBL" id="AF289082">
    <property type="protein sequence ID" value="AAK14067.1"/>
    <property type="molecule type" value="Genomic_DNA"/>
</dbReference>
<dbReference type="PANTHER" id="PTHR40389">
    <property type="entry name" value="ENDOGENOUS RETROVIRUS GROUP K MEMBER 24 GAG POLYPROTEIN-RELATED"/>
    <property type="match status" value="1"/>
</dbReference>
<dbReference type="GO" id="GO:0016032">
    <property type="term" value="P:viral process"/>
    <property type="evidence" value="ECO:0007669"/>
    <property type="project" value="InterPro"/>
</dbReference>
<dbReference type="Pfam" id="PF02813">
    <property type="entry name" value="Retro_M"/>
    <property type="match status" value="2"/>
</dbReference>
<dbReference type="Gene3D" id="1.10.375.10">
    <property type="entry name" value="Human Immunodeficiency Virus Type 1 Capsid Protein"/>
    <property type="match status" value="1"/>
</dbReference>
<organism evidence="4">
    <name type="scientific">Bonasa umbellus</name>
    <name type="common">Ruffed grouse</name>
    <name type="synonym">Tetrao umbellus</name>
    <dbReference type="NCBI Taxonomy" id="9000"/>
    <lineage>
        <taxon>Eukaryota</taxon>
        <taxon>Metazoa</taxon>
        <taxon>Chordata</taxon>
        <taxon>Craniata</taxon>
        <taxon>Vertebrata</taxon>
        <taxon>Euteleostomi</taxon>
        <taxon>Archelosauria</taxon>
        <taxon>Archosauria</taxon>
        <taxon>Dinosauria</taxon>
        <taxon>Saurischia</taxon>
        <taxon>Theropoda</taxon>
        <taxon>Coelurosauria</taxon>
        <taxon>Aves</taxon>
        <taxon>Neognathae</taxon>
        <taxon>Galloanserae</taxon>
        <taxon>Galliformes</taxon>
        <taxon>Phasianidae</taxon>
        <taxon>Tetraoninae</taxon>
        <taxon>Bonasa</taxon>
    </lineage>
</organism>
<dbReference type="SUPFAM" id="SSF47943">
    <property type="entry name" value="Retrovirus capsid protein, N-terminal core domain"/>
    <property type="match status" value="1"/>
</dbReference>
<feature type="compositionally biased region" description="Low complexity" evidence="2">
    <location>
        <begin position="232"/>
        <end position="242"/>
    </location>
</feature>
<gene>
    <name evidence="4" type="primary">gag</name>
</gene>
<name>Q98U10_BONUM</name>
<dbReference type="PANTHER" id="PTHR40389:SF3">
    <property type="entry name" value="IGE-BINDING PROTEIN"/>
    <property type="match status" value="1"/>
</dbReference>
<sequence length="583" mass="62555">MEAVIKVISSACKTYCGKISPSKKEIGAMLSLLQKEGLITSPSDLYSSGSWDLITAALSQRAVVLGKSGVFKTWGLVLGALKAAQEEQVTSEQAKFLLGLAGGKVSPVDSARKSTTEPQTGEDAPSEKDIAAVLTRLEEEWNLPSPQGILDPTRWDAFTSTLAQRATEDQKVAELKVWGLVPGALRATREEGRIPEAARVIMGLEFTNTERSGAGSVLSCRSPEEENTANMPSTTATNIPSAPSAPPPAPASDKQVEEDCSELSALVSCKTAQVQKSKVVETPQPCPRQPLYPLCNLTSPAGAGGEESWDGTLAVSAQEVECSNTQGGGDCGKGLGTDWSKVREAVEEKTAERKGSDVTYRRRDDSVRPALSTLIASEGVGSVWPALSAQVAPEGEKQSNDSLRTHSLPLHSDPLTRPTHPFTRLSAHATNQKPLQQSVHDKREMGTGGGLRSSQLPAVAEKDSEGRKVNLHLGVKRDALTDCGKFRSSLIEEGRALETFLIVGNDNRDLEGVLLNRKGITSLIDCAEKQGLKLLLALNALEVLTASGLLFPHVTNLMCMVLKPVQYTLWASEWVPFMDRWPN</sequence>
<feature type="domain" description="Retroviral Gag polyprotein M" evidence="3">
    <location>
        <begin position="119"/>
        <end position="191"/>
    </location>
</feature>
<feature type="region of interest" description="Disordered" evidence="2">
    <location>
        <begin position="212"/>
        <end position="257"/>
    </location>
</feature>
<dbReference type="InterPro" id="IPR008919">
    <property type="entry name" value="Retrov_capsid_N"/>
</dbReference>
<dbReference type="SUPFAM" id="SSF47836">
    <property type="entry name" value="Retroviral matrix proteins"/>
    <property type="match status" value="2"/>
</dbReference>
<feature type="compositionally biased region" description="Polar residues" evidence="2">
    <location>
        <begin position="428"/>
        <end position="438"/>
    </location>
</feature>
<feature type="domain" description="Retroviral Gag polyprotein M" evidence="3">
    <location>
        <begin position="2"/>
        <end position="87"/>
    </location>
</feature>
<protein>
    <recommendedName>
        <fullName evidence="1">Gag polyprotein</fullName>
    </recommendedName>
</protein>
<reference evidence="4" key="1">
    <citation type="journal article" date="2001" name="J. Virol.">
        <title>Evolution and characterization of tetraonine endogenous retrovirus: a new virus related to avian sarcoma and leukosis viruses.</title>
        <authorList>
            <person name="Dimcheff D.E."/>
            <person name="Krishnan M."/>
            <person name="Mindell D.P."/>
        </authorList>
    </citation>
    <scope>NUCLEOTIDE SEQUENCE</scope>
</reference>
<dbReference type="InterPro" id="IPR004028">
    <property type="entry name" value="Gag_M"/>
</dbReference>
<dbReference type="AlphaFoldDB" id="Q98U10"/>
<feature type="region of interest" description="Disordered" evidence="2">
    <location>
        <begin position="391"/>
        <end position="463"/>
    </location>
</feature>
<dbReference type="InterPro" id="IPR050195">
    <property type="entry name" value="Primate_lentivir_Gag_pol-like"/>
</dbReference>
<evidence type="ECO:0000256" key="1">
    <source>
        <dbReference type="ARBA" id="ARBA00019628"/>
    </source>
</evidence>
<feature type="region of interest" description="Disordered" evidence="2">
    <location>
        <begin position="104"/>
        <end position="126"/>
    </location>
</feature>